<evidence type="ECO:0000313" key="2">
    <source>
        <dbReference type="EMBL" id="EFX82783.1"/>
    </source>
</evidence>
<dbReference type="PhylomeDB" id="E9GCY1"/>
<feature type="chain" id="PRO_5003240842" evidence="1">
    <location>
        <begin position="17"/>
        <end position="276"/>
    </location>
</feature>
<dbReference type="InParanoid" id="E9GCY1"/>
<organism evidence="2 3">
    <name type="scientific">Daphnia pulex</name>
    <name type="common">Water flea</name>
    <dbReference type="NCBI Taxonomy" id="6669"/>
    <lineage>
        <taxon>Eukaryota</taxon>
        <taxon>Metazoa</taxon>
        <taxon>Ecdysozoa</taxon>
        <taxon>Arthropoda</taxon>
        <taxon>Crustacea</taxon>
        <taxon>Branchiopoda</taxon>
        <taxon>Diplostraca</taxon>
        <taxon>Cladocera</taxon>
        <taxon>Anomopoda</taxon>
        <taxon>Daphniidae</taxon>
        <taxon>Daphnia</taxon>
    </lineage>
</organism>
<proteinExistence type="predicted"/>
<name>E9GCY1_DAPPU</name>
<evidence type="ECO:0000313" key="3">
    <source>
        <dbReference type="Proteomes" id="UP000000305"/>
    </source>
</evidence>
<protein>
    <submittedName>
        <fullName evidence="2">Uncharacterized protein</fullName>
    </submittedName>
</protein>
<gene>
    <name evidence="2" type="ORF">DAPPUDRAFT_240920</name>
</gene>
<sequence>MKFIILLSICFAVSHQQYREQILMLRPWVSQFYPTTYGDYLPDIRKGIHGDSRVNPIFFRTNEDQMDPKSLGNQYESNGYVQSRNKNMGQQRPALLPIQDQINKRFFDGNTRHNFLTRAATFTITSTCTSIAFSSCIPRGNLLPVAPAAVPNCRRKRELLIAEDDGQFPINPTQVGLVLSTVLPRATNEMMADDRESTTIEIVSSKEDISTGSPAANSEPGDQKLKVKRFFYWPNYISTVTTTTWSVVSTELTRTFVPGVNLDCLPPGYKVCPQAG</sequence>
<keyword evidence="3" id="KW-1185">Reference proteome</keyword>
<dbReference type="AlphaFoldDB" id="E9GCY1"/>
<feature type="signal peptide" evidence="1">
    <location>
        <begin position="1"/>
        <end position="16"/>
    </location>
</feature>
<evidence type="ECO:0000256" key="1">
    <source>
        <dbReference type="SAM" id="SignalP"/>
    </source>
</evidence>
<reference evidence="2 3" key="1">
    <citation type="journal article" date="2011" name="Science">
        <title>The ecoresponsive genome of Daphnia pulex.</title>
        <authorList>
            <person name="Colbourne J.K."/>
            <person name="Pfrender M.E."/>
            <person name="Gilbert D."/>
            <person name="Thomas W.K."/>
            <person name="Tucker A."/>
            <person name="Oakley T.H."/>
            <person name="Tokishita S."/>
            <person name="Aerts A."/>
            <person name="Arnold G.J."/>
            <person name="Basu M.K."/>
            <person name="Bauer D.J."/>
            <person name="Caceres C.E."/>
            <person name="Carmel L."/>
            <person name="Casola C."/>
            <person name="Choi J.H."/>
            <person name="Detter J.C."/>
            <person name="Dong Q."/>
            <person name="Dusheyko S."/>
            <person name="Eads B.D."/>
            <person name="Frohlich T."/>
            <person name="Geiler-Samerotte K.A."/>
            <person name="Gerlach D."/>
            <person name="Hatcher P."/>
            <person name="Jogdeo S."/>
            <person name="Krijgsveld J."/>
            <person name="Kriventseva E.V."/>
            <person name="Kultz D."/>
            <person name="Laforsch C."/>
            <person name="Lindquist E."/>
            <person name="Lopez J."/>
            <person name="Manak J.R."/>
            <person name="Muller J."/>
            <person name="Pangilinan J."/>
            <person name="Patwardhan R.P."/>
            <person name="Pitluck S."/>
            <person name="Pritham E.J."/>
            <person name="Rechtsteiner A."/>
            <person name="Rho M."/>
            <person name="Rogozin I.B."/>
            <person name="Sakarya O."/>
            <person name="Salamov A."/>
            <person name="Schaack S."/>
            <person name="Shapiro H."/>
            <person name="Shiga Y."/>
            <person name="Skalitzky C."/>
            <person name="Smith Z."/>
            <person name="Souvorov A."/>
            <person name="Sung W."/>
            <person name="Tang Z."/>
            <person name="Tsuchiya D."/>
            <person name="Tu H."/>
            <person name="Vos H."/>
            <person name="Wang M."/>
            <person name="Wolf Y.I."/>
            <person name="Yamagata H."/>
            <person name="Yamada T."/>
            <person name="Ye Y."/>
            <person name="Shaw J.R."/>
            <person name="Andrews J."/>
            <person name="Crease T.J."/>
            <person name="Tang H."/>
            <person name="Lucas S.M."/>
            <person name="Robertson H.M."/>
            <person name="Bork P."/>
            <person name="Koonin E.V."/>
            <person name="Zdobnov E.M."/>
            <person name="Grigoriev I.V."/>
            <person name="Lynch M."/>
            <person name="Boore J.L."/>
        </authorList>
    </citation>
    <scope>NUCLEOTIDE SEQUENCE [LARGE SCALE GENOMIC DNA]</scope>
</reference>
<dbReference type="HOGENOM" id="CLU_1009219_0_0_1"/>
<dbReference type="OrthoDB" id="6338474at2759"/>
<dbReference type="Proteomes" id="UP000000305">
    <property type="component" value="Unassembled WGS sequence"/>
</dbReference>
<dbReference type="EMBL" id="GL732539">
    <property type="protein sequence ID" value="EFX82783.1"/>
    <property type="molecule type" value="Genomic_DNA"/>
</dbReference>
<accession>E9GCY1</accession>
<dbReference type="KEGG" id="dpx:DAPPUDRAFT_240920"/>
<keyword evidence="1" id="KW-0732">Signal</keyword>